<organism evidence="1 2">
    <name type="scientific">Thermostichus vulcanus str. 'Rupite'</name>
    <dbReference type="NCBI Taxonomy" id="2813851"/>
    <lineage>
        <taxon>Bacteria</taxon>
        <taxon>Bacillati</taxon>
        <taxon>Cyanobacteriota</taxon>
        <taxon>Cyanophyceae</taxon>
        <taxon>Thermostichales</taxon>
        <taxon>Thermostichaceae</taxon>
        <taxon>Thermostichus</taxon>
    </lineage>
</organism>
<name>A0ABT0C9F6_THEVL</name>
<accession>A0ABT0C9F6</accession>
<sequence length="480" mass="56203">MSQFELPLTLEILRWLAGGQLAGRLERAVRLWVLLHCLYGEQQWQELPETFGYAHIRDQLFSPRHPKQDPEVNSGIPSSLPCPEASCICRRPLSFWLTDPNLLAALKSEIPDLETLLLSRPFQKTHRTLRKELDFLKDQGWIQQIQANSTSRANFRRRALGDHPQPLPSTASLPLSDHQLQKIYHILNDVAFVHPNVEILLSEIWGKHKALQQRIFVQFEYILSPEQQEQVDEYHNQLETLWANPEPGMIRFDYATRQQGIRSILTYPVCLFYARRAKYLTAFGERPSLASSELHHPAGARKIGWYNFRLDRIQSPLLSIVPWSDPMIPPELMALKQRNQLPSPEDVQTEWEAAWGSDFYLPKALLILRFPPDFARRYVDNTERHPTFKPIAYERIPALVKKEITDPKEQEYILQVLQHRPKTDRYFRAYVRVGDTNLTMRLRDWRSNGEVIAPLAYREQMRQEAEVECQFYRFPPLPLT</sequence>
<evidence type="ECO:0000313" key="2">
    <source>
        <dbReference type="Proteomes" id="UP000830835"/>
    </source>
</evidence>
<dbReference type="InterPro" id="IPR023816">
    <property type="entry name" value="CRISPR-assoc_CYA0889"/>
</dbReference>
<dbReference type="Proteomes" id="UP000830835">
    <property type="component" value="Unassembled WGS sequence"/>
</dbReference>
<protein>
    <submittedName>
        <fullName evidence="1">TIGR03985 family CRISPR-associated protein</fullName>
    </submittedName>
</protein>
<reference evidence="1" key="1">
    <citation type="submission" date="2021-02" db="EMBL/GenBank/DDBJ databases">
        <title>The CRISPR/cas machinery reduction and long-range gene transfer in the hot spring cyanobacterium Synechococcus.</title>
        <authorList>
            <person name="Dvorak P."/>
            <person name="Jahodarova E."/>
            <person name="Hasler P."/>
            <person name="Poulickova A."/>
        </authorList>
    </citation>
    <scope>NUCLEOTIDE SEQUENCE</scope>
    <source>
        <strain evidence="1">Rupite</strain>
    </source>
</reference>
<dbReference type="NCBIfam" id="TIGR03985">
    <property type="entry name" value="TIGR03985 family CRISPR-associated protein"/>
    <property type="match status" value="1"/>
</dbReference>
<keyword evidence="2" id="KW-1185">Reference proteome</keyword>
<proteinExistence type="predicted"/>
<dbReference type="RefSeq" id="WP_244349674.1">
    <property type="nucleotide sequence ID" value="NZ_JAFIRA010000010.1"/>
</dbReference>
<comment type="caution">
    <text evidence="1">The sequence shown here is derived from an EMBL/GenBank/DDBJ whole genome shotgun (WGS) entry which is preliminary data.</text>
</comment>
<evidence type="ECO:0000313" key="1">
    <source>
        <dbReference type="EMBL" id="MCJ2542416.1"/>
    </source>
</evidence>
<dbReference type="EMBL" id="JAFIRA010000010">
    <property type="protein sequence ID" value="MCJ2542416.1"/>
    <property type="molecule type" value="Genomic_DNA"/>
</dbReference>
<gene>
    <name evidence="1" type="ORF">JX360_05765</name>
</gene>